<evidence type="ECO:0000313" key="4">
    <source>
        <dbReference type="EMBL" id="MBC3797427.1"/>
    </source>
</evidence>
<gene>
    <name evidence="4" type="ORF">GH807_10255</name>
</gene>
<dbReference type="InterPro" id="IPR036956">
    <property type="entry name" value="Impact_N_sf"/>
</dbReference>
<dbReference type="InterPro" id="IPR015269">
    <property type="entry name" value="UPF0029_Impact_C"/>
</dbReference>
<protein>
    <submittedName>
        <fullName evidence="4">YigZ family protein</fullName>
    </submittedName>
</protein>
<keyword evidence="5" id="KW-1185">Reference proteome</keyword>
<comment type="caution">
    <text evidence="4">The sequence shown here is derived from an EMBL/GenBank/DDBJ whole genome shotgun (WGS) entry which is preliminary data.</text>
</comment>
<dbReference type="Proteomes" id="UP000653358">
    <property type="component" value="Unassembled WGS sequence"/>
</dbReference>
<proteinExistence type="inferred from homology"/>
<dbReference type="InterPro" id="IPR020568">
    <property type="entry name" value="Ribosomal_Su5_D2-typ_SF"/>
</dbReference>
<dbReference type="InterPro" id="IPR020569">
    <property type="entry name" value="UPF0029_Impact_CS"/>
</dbReference>
<dbReference type="EMBL" id="WJBB01000011">
    <property type="protein sequence ID" value="MBC3797427.1"/>
    <property type="molecule type" value="Genomic_DNA"/>
</dbReference>
<dbReference type="RefSeq" id="WP_148603526.1">
    <property type="nucleotide sequence ID" value="NZ_RXYB01000009.1"/>
</dbReference>
<evidence type="ECO:0000313" key="5">
    <source>
        <dbReference type="Proteomes" id="UP000653358"/>
    </source>
</evidence>
<dbReference type="SUPFAM" id="SSF54211">
    <property type="entry name" value="Ribosomal protein S5 domain 2-like"/>
    <property type="match status" value="1"/>
</dbReference>
<evidence type="ECO:0000256" key="1">
    <source>
        <dbReference type="ARBA" id="ARBA00007665"/>
    </source>
</evidence>
<evidence type="ECO:0000259" key="2">
    <source>
        <dbReference type="Pfam" id="PF01205"/>
    </source>
</evidence>
<dbReference type="InterPro" id="IPR001498">
    <property type="entry name" value="Impact_N"/>
</dbReference>
<dbReference type="Gene3D" id="3.30.230.30">
    <property type="entry name" value="Impact, N-terminal domain"/>
    <property type="match status" value="1"/>
</dbReference>
<dbReference type="Pfam" id="PF09186">
    <property type="entry name" value="DUF1949"/>
    <property type="match status" value="1"/>
</dbReference>
<accession>A0ABR6WMS4</accession>
<reference evidence="4 5" key="1">
    <citation type="journal article" date="2020" name="mSystems">
        <title>Defining Genomic and Predicted Metabolic Features of the Acetobacterium Genus.</title>
        <authorList>
            <person name="Ross D.E."/>
            <person name="Marshall C.W."/>
            <person name="Gulliver D."/>
            <person name="May H.D."/>
            <person name="Norman R.S."/>
        </authorList>
    </citation>
    <scope>NUCLEOTIDE SEQUENCE [LARGE SCALE GENOMIC DNA]</scope>
    <source>
        <strain evidence="4 5">DSM 9173</strain>
    </source>
</reference>
<sequence length="212" mass="23557">MEDYKTVLISDETEIEIKKSRFINMVFHIENEEAVESMLTQIRKKHYKATHVCWAYVLNTNPKRQKSSDDGEPPGTAGKPILDIINHRELKDVLVVVVRYFGGIKLGAGGLIRAYGGGAGDVINHCGIIKKQYSDQLRIVIHYPAYGSLSNGLLEKGITPVSDDFGEKVTLGFHIAVAETKEFLAWVEDQTNGNVQVIMGEPAYVDVPEIVI</sequence>
<feature type="domain" description="UPF0029" evidence="3">
    <location>
        <begin position="139"/>
        <end position="194"/>
    </location>
</feature>
<dbReference type="PANTHER" id="PTHR16301">
    <property type="entry name" value="IMPACT-RELATED"/>
    <property type="match status" value="1"/>
</dbReference>
<dbReference type="InterPro" id="IPR023582">
    <property type="entry name" value="Impact"/>
</dbReference>
<dbReference type="InterPro" id="IPR035647">
    <property type="entry name" value="EFG_III/V"/>
</dbReference>
<organism evidence="4 5">
    <name type="scientific">Acetobacterium tundrae</name>
    <dbReference type="NCBI Taxonomy" id="132932"/>
    <lineage>
        <taxon>Bacteria</taxon>
        <taxon>Bacillati</taxon>
        <taxon>Bacillota</taxon>
        <taxon>Clostridia</taxon>
        <taxon>Eubacteriales</taxon>
        <taxon>Eubacteriaceae</taxon>
        <taxon>Acetobacterium</taxon>
    </lineage>
</organism>
<name>A0ABR6WMS4_9FIRM</name>
<dbReference type="InterPro" id="IPR015796">
    <property type="entry name" value="Impact_YigZ-like"/>
</dbReference>
<dbReference type="NCBIfam" id="TIGR00257">
    <property type="entry name" value="IMPACT_YIGZ"/>
    <property type="match status" value="1"/>
</dbReference>
<feature type="domain" description="Impact N-terminal" evidence="2">
    <location>
        <begin position="18"/>
        <end position="122"/>
    </location>
</feature>
<dbReference type="PANTHER" id="PTHR16301:SF20">
    <property type="entry name" value="IMPACT FAMILY MEMBER YIGZ"/>
    <property type="match status" value="1"/>
</dbReference>
<dbReference type="SUPFAM" id="SSF54980">
    <property type="entry name" value="EF-G C-terminal domain-like"/>
    <property type="match status" value="1"/>
</dbReference>
<comment type="similarity">
    <text evidence="1">Belongs to the IMPACT family.</text>
</comment>
<dbReference type="Pfam" id="PF01205">
    <property type="entry name" value="Impact_N"/>
    <property type="match status" value="1"/>
</dbReference>
<dbReference type="PROSITE" id="PS00910">
    <property type="entry name" value="UPF0029"/>
    <property type="match status" value="1"/>
</dbReference>
<evidence type="ECO:0000259" key="3">
    <source>
        <dbReference type="Pfam" id="PF09186"/>
    </source>
</evidence>